<dbReference type="AlphaFoldDB" id="A0A0U9HIH3"/>
<reference evidence="1" key="1">
    <citation type="journal article" date="2016" name="Genome Announc.">
        <title>Draft Genome Sequence of the Syntrophic Lactate-Degrading Bacterium Tepidanaerobacter syntrophicus JLT.</title>
        <authorList>
            <person name="Matsuura N."/>
            <person name="Ohashi A."/>
            <person name="Tourlousse D.M."/>
            <person name="Sekiguchi Y."/>
        </authorList>
    </citation>
    <scope>NUCLEOTIDE SEQUENCE [LARGE SCALE GENOMIC DNA]</scope>
    <source>
        <strain evidence="1">JL</strain>
    </source>
</reference>
<gene>
    <name evidence="1" type="ORF">TSYNT_7102</name>
</gene>
<organism evidence="1">
    <name type="scientific">Tepidanaerobacter syntrophicus</name>
    <dbReference type="NCBI Taxonomy" id="224999"/>
    <lineage>
        <taxon>Bacteria</taxon>
        <taxon>Bacillati</taxon>
        <taxon>Bacillota</taxon>
        <taxon>Clostridia</taxon>
        <taxon>Thermosediminibacterales</taxon>
        <taxon>Tepidanaerobacteraceae</taxon>
        <taxon>Tepidanaerobacter</taxon>
    </lineage>
</organism>
<dbReference type="Proteomes" id="UP000062160">
    <property type="component" value="Unassembled WGS sequence"/>
</dbReference>
<protein>
    <submittedName>
        <fullName evidence="1">Uncharacterized protein</fullName>
    </submittedName>
</protein>
<keyword evidence="2" id="KW-1185">Reference proteome</keyword>
<dbReference type="STRING" id="224999.GCA_001485475_01099"/>
<dbReference type="OrthoDB" id="7365718at2"/>
<proteinExistence type="predicted"/>
<accession>A0A0U9HIH3</accession>
<evidence type="ECO:0000313" key="1">
    <source>
        <dbReference type="EMBL" id="GAQ25084.1"/>
    </source>
</evidence>
<dbReference type="EMBL" id="DF977001">
    <property type="protein sequence ID" value="GAQ25084.1"/>
    <property type="molecule type" value="Genomic_DNA"/>
</dbReference>
<name>A0A0U9HIH3_9FIRM</name>
<dbReference type="RefSeq" id="WP_059032504.1">
    <property type="nucleotide sequence ID" value="NZ_DF977001.1"/>
</dbReference>
<sequence length="126" mass="14853">MSKACITPVFQRQMEQMRNIKNLIFDNDAMGELPPLTRLLFAGLWTMVDDKGRMEDNPRKIKKVIMGFDDVSASQVDEMLQSLHDRRFIVRYSVNGSNYIQVNNFSKYRNRQLYRRCSQIPAPEFQ</sequence>
<evidence type="ECO:0000313" key="2">
    <source>
        <dbReference type="Proteomes" id="UP000062160"/>
    </source>
</evidence>